<accession>A0A075RA56</accession>
<dbReference type="EMBL" id="CP007806">
    <property type="protein sequence ID" value="AIG26435.1"/>
    <property type="molecule type" value="Genomic_DNA"/>
</dbReference>
<gene>
    <name evidence="2" type="ORF">BRLA_c021140</name>
</gene>
<evidence type="ECO:0000256" key="1">
    <source>
        <dbReference type="SAM" id="SignalP"/>
    </source>
</evidence>
<protein>
    <submittedName>
        <fullName evidence="2">Uncharacterized protein</fullName>
    </submittedName>
</protein>
<dbReference type="KEGG" id="blr:BRLA_c021140"/>
<evidence type="ECO:0000313" key="3">
    <source>
        <dbReference type="Proteomes" id="UP000005850"/>
    </source>
</evidence>
<dbReference type="HOGENOM" id="CLU_1052409_0_0_9"/>
<feature type="chain" id="PRO_5001709218" evidence="1">
    <location>
        <begin position="30"/>
        <end position="264"/>
    </location>
</feature>
<name>A0A075RA56_BRELA</name>
<sequence length="264" mass="29727">MFKKITSLMMVFALIFSMFGIQNIQSARAESSDLVYDEKTPILDMEGNEIGEEMEKVYREVTKDSEETLVKLITITENKYYHEEHENTTERKVTEIKITSDKKFFIDGEQLSQDFLSQPVTASEDKASFAKAFKGESGGRPGVVTYDEINDDYYYLKAFPKVNDFLEEPKGKRLTKYSKGNSNVSKFIRYADKVDSKHADIIDAQVAIASMLGAALVTWETVILLLPEAGVAGWNAVKLYNASNAGKEALADAYDLLKNKITPY</sequence>
<keyword evidence="1" id="KW-0732">Signal</keyword>
<dbReference type="AlphaFoldDB" id="A0A075RA56"/>
<proteinExistence type="predicted"/>
<reference evidence="2 3" key="1">
    <citation type="journal article" date="2011" name="J. Bacteriol.">
        <title>Genome sequence of Brevibacillus laterosporus LMG 15441, a pathogen of invertebrates.</title>
        <authorList>
            <person name="Djukic M."/>
            <person name="Poehlein A."/>
            <person name="Thurmer A."/>
            <person name="Daniel R."/>
        </authorList>
    </citation>
    <scope>NUCLEOTIDE SEQUENCE [LARGE SCALE GENOMIC DNA]</scope>
    <source>
        <strain evidence="2 3">LMG 15441</strain>
    </source>
</reference>
<dbReference type="Proteomes" id="UP000005850">
    <property type="component" value="Chromosome"/>
</dbReference>
<dbReference type="RefSeq" id="WP_003337293.1">
    <property type="nucleotide sequence ID" value="NZ_CP007806.1"/>
</dbReference>
<evidence type="ECO:0000313" key="2">
    <source>
        <dbReference type="EMBL" id="AIG26435.1"/>
    </source>
</evidence>
<organism evidence="2 3">
    <name type="scientific">Brevibacillus laterosporus LMG 15441</name>
    <dbReference type="NCBI Taxonomy" id="1042163"/>
    <lineage>
        <taxon>Bacteria</taxon>
        <taxon>Bacillati</taxon>
        <taxon>Bacillota</taxon>
        <taxon>Bacilli</taxon>
        <taxon>Bacillales</taxon>
        <taxon>Paenibacillaceae</taxon>
        <taxon>Brevibacillus</taxon>
    </lineage>
</organism>
<keyword evidence="3" id="KW-1185">Reference proteome</keyword>
<dbReference type="eggNOG" id="ENOG502ZECG">
    <property type="taxonomic scope" value="Bacteria"/>
</dbReference>
<feature type="signal peptide" evidence="1">
    <location>
        <begin position="1"/>
        <end position="29"/>
    </location>
</feature>